<comment type="similarity">
    <text evidence="3">Belongs to the SAAL1 family.</text>
</comment>
<protein>
    <submittedName>
        <fullName evidence="5 6">Protein SAAL1</fullName>
    </submittedName>
</protein>
<sequence>MIDSQDISEQELEVLKGDAVGGNNLCSSKWLINTLMSLCQVHENGWTKELESQLCILWDLSMEEEVVSYLISYDFLKIAKKTLVVSDEPRLIEIILGIIGNICCNKEAIDTIACDQELVTQILRYLASEDSLILIQLLRILQLIVCKIWQNPESDWTVHFTECEFLGDSITFMLMSSTNNDLLLAAMNFLESVSKISLPHENSFLKKLFKIDNLIPALLESFMQVISTEKDGYSEVELTFIRHWLIVLIVIMESDSLKFEDYENDENFLKLMEIMYRILEPYKKSYNLYPMQRSSIDIITDTLRILLSFHCCDVNIPPKIDHIIGTLIITLETGMSSSKKYDLEAEEQIPPSFLDFMIKYWLQINKLCTSEQIVEILCLCTSEVSQCLMILIQNDSKTTLEMHEKVENCRLLLENLLKKNNM</sequence>
<dbReference type="RefSeq" id="XP_011646397.1">
    <property type="nucleotide sequence ID" value="XM_011648095.2"/>
</dbReference>
<organism evidence="4 5">
    <name type="scientific">Pogonomyrmex barbatus</name>
    <name type="common">red harvester ant</name>
    <dbReference type="NCBI Taxonomy" id="144034"/>
    <lineage>
        <taxon>Eukaryota</taxon>
        <taxon>Metazoa</taxon>
        <taxon>Ecdysozoa</taxon>
        <taxon>Arthropoda</taxon>
        <taxon>Hexapoda</taxon>
        <taxon>Insecta</taxon>
        <taxon>Pterygota</taxon>
        <taxon>Neoptera</taxon>
        <taxon>Endopterygota</taxon>
        <taxon>Hymenoptera</taxon>
        <taxon>Apocrita</taxon>
        <taxon>Aculeata</taxon>
        <taxon>Formicoidea</taxon>
        <taxon>Formicidae</taxon>
        <taxon>Myrmicinae</taxon>
        <taxon>Pogonomyrmex</taxon>
    </lineage>
</organism>
<accession>A0A6I9X1G0</accession>
<dbReference type="InterPro" id="IPR011989">
    <property type="entry name" value="ARM-like"/>
</dbReference>
<dbReference type="InterPro" id="IPR016024">
    <property type="entry name" value="ARM-type_fold"/>
</dbReference>
<evidence type="ECO:0000256" key="1">
    <source>
        <dbReference type="ARBA" id="ARBA00004123"/>
    </source>
</evidence>
<proteinExistence type="inferred from homology"/>
<evidence type="ECO:0000256" key="2">
    <source>
        <dbReference type="ARBA" id="ARBA00023242"/>
    </source>
</evidence>
<gene>
    <name evidence="5 6" type="primary">LOC105433024</name>
</gene>
<name>A0A6I9X1G0_9HYME</name>
<dbReference type="PANTHER" id="PTHR23424:SF23">
    <property type="entry name" value="PROTEIN SAAL1"/>
    <property type="match status" value="1"/>
</dbReference>
<dbReference type="SUPFAM" id="SSF48371">
    <property type="entry name" value="ARM repeat"/>
    <property type="match status" value="1"/>
</dbReference>
<reference evidence="5 6" key="1">
    <citation type="submission" date="2025-04" db="UniProtKB">
        <authorList>
            <consortium name="RefSeq"/>
        </authorList>
    </citation>
    <scope>IDENTIFICATION</scope>
</reference>
<evidence type="ECO:0000256" key="3">
    <source>
        <dbReference type="ARBA" id="ARBA00038401"/>
    </source>
</evidence>
<evidence type="ECO:0000313" key="5">
    <source>
        <dbReference type="RefSeq" id="XP_011646397.1"/>
    </source>
</evidence>
<dbReference type="InterPro" id="IPR052464">
    <property type="entry name" value="Synovial_Prolif_Regulator"/>
</dbReference>
<dbReference type="GO" id="GO:0005654">
    <property type="term" value="C:nucleoplasm"/>
    <property type="evidence" value="ECO:0007669"/>
    <property type="project" value="TreeGrafter"/>
</dbReference>
<dbReference type="Proteomes" id="UP000504615">
    <property type="component" value="Unplaced"/>
</dbReference>
<dbReference type="RefSeq" id="XP_025075591.1">
    <property type="nucleotide sequence ID" value="XM_025219806.1"/>
</dbReference>
<dbReference type="GeneID" id="105433024"/>
<dbReference type="AlphaFoldDB" id="A0A6I9X1G0"/>
<comment type="subcellular location">
    <subcellularLocation>
        <location evidence="1">Nucleus</location>
    </subcellularLocation>
</comment>
<dbReference type="Gene3D" id="1.25.10.10">
    <property type="entry name" value="Leucine-rich Repeat Variant"/>
    <property type="match status" value="1"/>
</dbReference>
<dbReference type="OrthoDB" id="2156856at2759"/>
<keyword evidence="2" id="KW-0539">Nucleus</keyword>
<keyword evidence="4" id="KW-1185">Reference proteome</keyword>
<dbReference type="KEGG" id="pbar:105433024"/>
<evidence type="ECO:0000313" key="4">
    <source>
        <dbReference type="Proteomes" id="UP000504615"/>
    </source>
</evidence>
<evidence type="ECO:0000313" key="6">
    <source>
        <dbReference type="RefSeq" id="XP_025075591.1"/>
    </source>
</evidence>
<dbReference type="PANTHER" id="PTHR23424">
    <property type="entry name" value="SERUM AMYLOID A"/>
    <property type="match status" value="1"/>
</dbReference>